<sequence length="210" mass="23367">MLLFLDLVTSGLLRSELPLGHSSQPWALKIAGELSDAQGNRISAIDMLIKAEGRTVKPQAKNIHGVEERSCEQLGVKQNAVLALISDLAGKALRVVTYGEFDRRIVTSLLTNLEEQTRARKGSFVGRWERPGLEFLNIQDPVCTRECGLLQKEKDTEEAQLRWPTMEEACAHLLPAPVEIDKADAWSGLNATKSLFFELLKRGHFEQTAC</sequence>
<keyword evidence="2" id="KW-1185">Reference proteome</keyword>
<protein>
    <submittedName>
        <fullName evidence="1">Uncharacterized protein</fullName>
    </submittedName>
</protein>
<dbReference type="EMBL" id="LMCB01000030">
    <property type="protein sequence ID" value="KZL17636.1"/>
    <property type="molecule type" value="Genomic_DNA"/>
</dbReference>
<evidence type="ECO:0000313" key="2">
    <source>
        <dbReference type="Proteomes" id="UP000076577"/>
    </source>
</evidence>
<dbReference type="OrthoDB" id="280774at2"/>
<evidence type="ECO:0000313" key="1">
    <source>
        <dbReference type="EMBL" id="KZL17636.1"/>
    </source>
</evidence>
<name>A0A165XEN5_9HYPH</name>
<dbReference type="RefSeq" id="WP_068007364.1">
    <property type="nucleotide sequence ID" value="NZ_FOFM01000010.1"/>
</dbReference>
<organism evidence="1 2">
    <name type="scientific">Pseudovibrio axinellae</name>
    <dbReference type="NCBI Taxonomy" id="989403"/>
    <lineage>
        <taxon>Bacteria</taxon>
        <taxon>Pseudomonadati</taxon>
        <taxon>Pseudomonadota</taxon>
        <taxon>Alphaproteobacteria</taxon>
        <taxon>Hyphomicrobiales</taxon>
        <taxon>Stappiaceae</taxon>
        <taxon>Pseudovibrio</taxon>
    </lineage>
</organism>
<dbReference type="GO" id="GO:0003676">
    <property type="term" value="F:nucleic acid binding"/>
    <property type="evidence" value="ECO:0007669"/>
    <property type="project" value="InterPro"/>
</dbReference>
<accession>A0A165XEN5</accession>
<proteinExistence type="predicted"/>
<comment type="caution">
    <text evidence="1">The sequence shown here is derived from an EMBL/GenBank/DDBJ whole genome shotgun (WGS) entry which is preliminary data.</text>
</comment>
<reference evidence="1 2" key="1">
    <citation type="journal article" date="2016" name="Front. Microbiol.">
        <title>Comparative Genomic Analysis Reveals a Diverse Repertoire of Genes Involved in Prokaryote-Eukaryote Interactions within the Pseudovibrio Genus.</title>
        <authorList>
            <person name="Romano S."/>
            <person name="Fernandez-Guerra A."/>
            <person name="Reen F.J."/>
            <person name="Glockner F.O."/>
            <person name="Crowley S.P."/>
            <person name="O'Sullivan O."/>
            <person name="Cotter P.D."/>
            <person name="Adams C."/>
            <person name="Dobson A.D."/>
            <person name="O'Gara F."/>
        </authorList>
    </citation>
    <scope>NUCLEOTIDE SEQUENCE [LARGE SCALE GENOMIC DNA]</scope>
    <source>
        <strain evidence="1 2">Ad2</strain>
    </source>
</reference>
<dbReference type="STRING" id="989403.SAMN05421798_110110"/>
<dbReference type="Gene3D" id="3.30.420.10">
    <property type="entry name" value="Ribonuclease H-like superfamily/Ribonuclease H"/>
    <property type="match status" value="1"/>
</dbReference>
<dbReference type="AlphaFoldDB" id="A0A165XEN5"/>
<gene>
    <name evidence="1" type="ORF">PsAD2_02972</name>
</gene>
<dbReference type="PATRIC" id="fig|989403.3.peg.3187"/>
<dbReference type="InterPro" id="IPR036397">
    <property type="entry name" value="RNaseH_sf"/>
</dbReference>
<dbReference type="Proteomes" id="UP000076577">
    <property type="component" value="Unassembled WGS sequence"/>
</dbReference>